<gene>
    <name evidence="1" type="ORF">B296_00032153</name>
</gene>
<evidence type="ECO:0000313" key="2">
    <source>
        <dbReference type="Proteomes" id="UP000287651"/>
    </source>
</evidence>
<proteinExistence type="predicted"/>
<protein>
    <submittedName>
        <fullName evidence="1">Uncharacterized protein</fullName>
    </submittedName>
</protein>
<sequence length="108" mass="11596">MAAAPCGLPAGVGASHARYPLAGGLGRSWLPLAANLAVGGRPCMGAGRGWLPLLLAVFATKMQQEHVERFYAIQSHHMQFKINISHENIGSDTTVGKPQWEHHMRSGN</sequence>
<organism evidence="1 2">
    <name type="scientific">Ensete ventricosum</name>
    <name type="common">Abyssinian banana</name>
    <name type="synonym">Musa ensete</name>
    <dbReference type="NCBI Taxonomy" id="4639"/>
    <lineage>
        <taxon>Eukaryota</taxon>
        <taxon>Viridiplantae</taxon>
        <taxon>Streptophyta</taxon>
        <taxon>Embryophyta</taxon>
        <taxon>Tracheophyta</taxon>
        <taxon>Spermatophyta</taxon>
        <taxon>Magnoliopsida</taxon>
        <taxon>Liliopsida</taxon>
        <taxon>Zingiberales</taxon>
        <taxon>Musaceae</taxon>
        <taxon>Ensete</taxon>
    </lineage>
</organism>
<accession>A0A426X3Y8</accession>
<evidence type="ECO:0000313" key="1">
    <source>
        <dbReference type="EMBL" id="RRT34191.1"/>
    </source>
</evidence>
<dbReference type="AlphaFoldDB" id="A0A426X3Y8"/>
<dbReference type="Proteomes" id="UP000287651">
    <property type="component" value="Unassembled WGS sequence"/>
</dbReference>
<comment type="caution">
    <text evidence="1">The sequence shown here is derived from an EMBL/GenBank/DDBJ whole genome shotgun (WGS) entry which is preliminary data.</text>
</comment>
<dbReference type="EMBL" id="AMZH03027330">
    <property type="protein sequence ID" value="RRT34191.1"/>
    <property type="molecule type" value="Genomic_DNA"/>
</dbReference>
<reference evidence="1 2" key="1">
    <citation type="journal article" date="2014" name="Agronomy (Basel)">
        <title>A Draft Genome Sequence for Ensete ventricosum, the Drought-Tolerant Tree Against Hunger.</title>
        <authorList>
            <person name="Harrison J."/>
            <person name="Moore K.A."/>
            <person name="Paszkiewicz K."/>
            <person name="Jones T."/>
            <person name="Grant M."/>
            <person name="Ambacheew D."/>
            <person name="Muzemil S."/>
            <person name="Studholme D.J."/>
        </authorList>
    </citation>
    <scope>NUCLEOTIDE SEQUENCE [LARGE SCALE GENOMIC DNA]</scope>
</reference>
<name>A0A426X3Y8_ENSVE</name>